<dbReference type="GO" id="GO:0019185">
    <property type="term" value="C:snRNA-activating protein complex"/>
    <property type="evidence" value="ECO:0007669"/>
    <property type="project" value="TreeGrafter"/>
</dbReference>
<reference evidence="8" key="1">
    <citation type="journal article" date="2019" name="Environ. Microbiol.">
        <title>Fungal ecological strategies reflected in gene transcription - a case study of two litter decomposers.</title>
        <authorList>
            <person name="Barbi F."/>
            <person name="Kohler A."/>
            <person name="Barry K."/>
            <person name="Baskaran P."/>
            <person name="Daum C."/>
            <person name="Fauchery L."/>
            <person name="Ihrmark K."/>
            <person name="Kuo A."/>
            <person name="LaButti K."/>
            <person name="Lipzen A."/>
            <person name="Morin E."/>
            <person name="Grigoriev I.V."/>
            <person name="Henrissat B."/>
            <person name="Lindahl B."/>
            <person name="Martin F."/>
        </authorList>
    </citation>
    <scope>NUCLEOTIDE SEQUENCE</scope>
    <source>
        <strain evidence="8">JB14</strain>
    </source>
</reference>
<dbReference type="Gene3D" id="1.10.10.60">
    <property type="entry name" value="Homeodomain-like"/>
    <property type="match status" value="3"/>
</dbReference>
<evidence type="ECO:0000259" key="7">
    <source>
        <dbReference type="PROSITE" id="PS51294"/>
    </source>
</evidence>
<accession>A0A6A4GYH1</accession>
<feature type="region of interest" description="Disordered" evidence="5">
    <location>
        <begin position="168"/>
        <end position="200"/>
    </location>
</feature>
<dbReference type="GO" id="GO:0001006">
    <property type="term" value="F:RNA polymerase III type 3 promoter sequence-specific DNA binding"/>
    <property type="evidence" value="ECO:0007669"/>
    <property type="project" value="TreeGrafter"/>
</dbReference>
<dbReference type="Proteomes" id="UP000799118">
    <property type="component" value="Unassembled WGS sequence"/>
</dbReference>
<evidence type="ECO:0000313" key="9">
    <source>
        <dbReference type="Proteomes" id="UP000799118"/>
    </source>
</evidence>
<keyword evidence="9" id="KW-1185">Reference proteome</keyword>
<sequence>MGYRERRPWTPEEDELLRAAVIKEEPGNQSPSKWFAIATHVPGRTNKDCRKRWFARMTGDIVKGSWAAEEDAKLIAAVAKHGTKWSMVATMDQILLDAVNQHGTCWKKIVQTYFPGKTGLSAKNRYTSLSRHQDISQTLRSRPKDDDVKFELASTAFRTSNERFYPSPFSKRAHSNEARLRSNSPHSIYRSPSVENPNGTILRRPAMRAMITRLMLIKLLQSTQWIRTGIGMVDTPHTSK</sequence>
<dbReference type="SUPFAM" id="SSF46689">
    <property type="entry name" value="Homeodomain-like"/>
    <property type="match status" value="2"/>
</dbReference>
<dbReference type="OrthoDB" id="2143914at2759"/>
<dbReference type="InterPro" id="IPR001005">
    <property type="entry name" value="SANT/Myb"/>
</dbReference>
<dbReference type="PROSITE" id="PS51294">
    <property type="entry name" value="HTH_MYB"/>
    <property type="match status" value="3"/>
</dbReference>
<keyword evidence="2" id="KW-0238">DNA-binding</keyword>
<dbReference type="CDD" id="cd00167">
    <property type="entry name" value="SANT"/>
    <property type="match status" value="2"/>
</dbReference>
<dbReference type="PANTHER" id="PTHR46621">
    <property type="entry name" value="SNRNA-ACTIVATING PROTEIN COMPLEX SUBUNIT 4"/>
    <property type="match status" value="1"/>
</dbReference>
<dbReference type="PANTHER" id="PTHR46621:SF1">
    <property type="entry name" value="SNRNA-ACTIVATING PROTEIN COMPLEX SUBUNIT 4"/>
    <property type="match status" value="1"/>
</dbReference>
<dbReference type="GO" id="GO:0042795">
    <property type="term" value="P:snRNA transcription by RNA polymerase II"/>
    <property type="evidence" value="ECO:0007669"/>
    <property type="project" value="TreeGrafter"/>
</dbReference>
<evidence type="ECO:0000259" key="6">
    <source>
        <dbReference type="PROSITE" id="PS50090"/>
    </source>
</evidence>
<feature type="domain" description="Myb-like" evidence="6">
    <location>
        <begin position="58"/>
        <end position="130"/>
    </location>
</feature>
<dbReference type="SMART" id="SM00717">
    <property type="entry name" value="SANT"/>
    <property type="match status" value="2"/>
</dbReference>
<evidence type="ECO:0000256" key="5">
    <source>
        <dbReference type="SAM" id="MobiDB-lite"/>
    </source>
</evidence>
<dbReference type="PROSITE" id="PS50090">
    <property type="entry name" value="MYB_LIKE"/>
    <property type="match status" value="2"/>
</dbReference>
<evidence type="ECO:0000313" key="8">
    <source>
        <dbReference type="EMBL" id="KAE9390067.1"/>
    </source>
</evidence>
<dbReference type="GO" id="GO:0000978">
    <property type="term" value="F:RNA polymerase II cis-regulatory region sequence-specific DNA binding"/>
    <property type="evidence" value="ECO:0007669"/>
    <property type="project" value="TreeGrafter"/>
</dbReference>
<dbReference type="InterPro" id="IPR017930">
    <property type="entry name" value="Myb_dom"/>
</dbReference>
<evidence type="ECO:0000256" key="2">
    <source>
        <dbReference type="ARBA" id="ARBA00023125"/>
    </source>
</evidence>
<keyword evidence="1" id="KW-0805">Transcription regulation</keyword>
<proteinExistence type="predicted"/>
<dbReference type="EMBL" id="ML769671">
    <property type="protein sequence ID" value="KAE9390067.1"/>
    <property type="molecule type" value="Genomic_DNA"/>
</dbReference>
<dbReference type="Pfam" id="PF00249">
    <property type="entry name" value="Myb_DNA-binding"/>
    <property type="match status" value="3"/>
</dbReference>
<keyword evidence="3" id="KW-0804">Transcription</keyword>
<dbReference type="InterPro" id="IPR009057">
    <property type="entry name" value="Homeodomain-like_sf"/>
</dbReference>
<organism evidence="8 9">
    <name type="scientific">Gymnopus androsaceus JB14</name>
    <dbReference type="NCBI Taxonomy" id="1447944"/>
    <lineage>
        <taxon>Eukaryota</taxon>
        <taxon>Fungi</taxon>
        <taxon>Dikarya</taxon>
        <taxon>Basidiomycota</taxon>
        <taxon>Agaricomycotina</taxon>
        <taxon>Agaricomycetes</taxon>
        <taxon>Agaricomycetidae</taxon>
        <taxon>Agaricales</taxon>
        <taxon>Marasmiineae</taxon>
        <taxon>Omphalotaceae</taxon>
        <taxon>Gymnopus</taxon>
    </lineage>
</organism>
<evidence type="ECO:0000256" key="4">
    <source>
        <dbReference type="ARBA" id="ARBA00023242"/>
    </source>
</evidence>
<keyword evidence="4" id="KW-0539">Nucleus</keyword>
<protein>
    <recommendedName>
        <fullName evidence="10">Homeodomain-like protein</fullName>
    </recommendedName>
</protein>
<evidence type="ECO:0000256" key="1">
    <source>
        <dbReference type="ARBA" id="ARBA00023015"/>
    </source>
</evidence>
<evidence type="ECO:0008006" key="10">
    <source>
        <dbReference type="Google" id="ProtNLM"/>
    </source>
</evidence>
<dbReference type="GO" id="GO:0042796">
    <property type="term" value="P:snRNA transcription by RNA polymerase III"/>
    <property type="evidence" value="ECO:0007669"/>
    <property type="project" value="TreeGrafter"/>
</dbReference>
<feature type="domain" description="Myb-like" evidence="6">
    <location>
        <begin position="1"/>
        <end position="57"/>
    </location>
</feature>
<gene>
    <name evidence="8" type="ORF">BT96DRAFT_1002623</name>
</gene>
<feature type="domain" description="HTH myb-type" evidence="7">
    <location>
        <begin position="1"/>
        <end position="61"/>
    </location>
</feature>
<dbReference type="InterPro" id="IPR051575">
    <property type="entry name" value="Myb-like_DNA-bd"/>
</dbReference>
<feature type="domain" description="HTH myb-type" evidence="7">
    <location>
        <begin position="92"/>
        <end position="134"/>
    </location>
</feature>
<feature type="domain" description="HTH myb-type" evidence="7">
    <location>
        <begin position="62"/>
        <end position="90"/>
    </location>
</feature>
<name>A0A6A4GYH1_9AGAR</name>
<dbReference type="AlphaFoldDB" id="A0A6A4GYH1"/>
<evidence type="ECO:0000256" key="3">
    <source>
        <dbReference type="ARBA" id="ARBA00023163"/>
    </source>
</evidence>